<name>A0A7K1Y827_9SPHI</name>
<dbReference type="SMART" id="SM00418">
    <property type="entry name" value="HTH_ARSR"/>
    <property type="match status" value="1"/>
</dbReference>
<dbReference type="SUPFAM" id="SSF46785">
    <property type="entry name" value="Winged helix' DNA-binding domain"/>
    <property type="match status" value="1"/>
</dbReference>
<dbReference type="GO" id="GO:0003677">
    <property type="term" value="F:DNA binding"/>
    <property type="evidence" value="ECO:0007669"/>
    <property type="project" value="TreeGrafter"/>
</dbReference>
<keyword evidence="3" id="KW-1185">Reference proteome</keyword>
<dbReference type="PANTHER" id="PTHR39168:SF1">
    <property type="entry name" value="TRANSCRIPTIONAL REGULATORY PROTEIN"/>
    <property type="match status" value="1"/>
</dbReference>
<dbReference type="InterPro" id="IPR052543">
    <property type="entry name" value="HTH_Metal-responsive_Reg"/>
</dbReference>
<dbReference type="Pfam" id="PF12840">
    <property type="entry name" value="HTH_20"/>
    <property type="match status" value="1"/>
</dbReference>
<dbReference type="InterPro" id="IPR036390">
    <property type="entry name" value="WH_DNA-bd_sf"/>
</dbReference>
<feature type="domain" description="HTH arsR-type" evidence="1">
    <location>
        <begin position="1"/>
        <end position="94"/>
    </location>
</feature>
<gene>
    <name evidence="2" type="ORF">GS399_07095</name>
</gene>
<dbReference type="Gene3D" id="1.10.10.10">
    <property type="entry name" value="Winged helix-like DNA-binding domain superfamily/Winged helix DNA-binding domain"/>
    <property type="match status" value="1"/>
</dbReference>
<dbReference type="GO" id="GO:0097063">
    <property type="term" value="F:cadmium ion sensor activity"/>
    <property type="evidence" value="ECO:0007669"/>
    <property type="project" value="TreeGrafter"/>
</dbReference>
<sequence length="226" mass="25502">MIAEESFLKIAGIIGEPNRAGILWALLDGRSYTAGELALTTGMSVSGASNHLSKLLEYDLIKVESQGRHRYFSFSRPEVAYAIESLANLLERPAKRTSSQTANGVKFCRSCYDHLAGYVGVKLTEAFEDNLLIMKNGAAYSVTPEGWNWLSGLNINEREFMDIRRPLTRQCLDWSERRPHLAGKLGAVLLEKMLEKNWFKRIQFSRELLVTSKGKQEIYNRLGIAI</sequence>
<dbReference type="GO" id="GO:0003700">
    <property type="term" value="F:DNA-binding transcription factor activity"/>
    <property type="evidence" value="ECO:0007669"/>
    <property type="project" value="InterPro"/>
</dbReference>
<evidence type="ECO:0000313" key="3">
    <source>
        <dbReference type="Proteomes" id="UP000466586"/>
    </source>
</evidence>
<organism evidence="2 3">
    <name type="scientific">Hufsiella arboris</name>
    <dbReference type="NCBI Taxonomy" id="2695275"/>
    <lineage>
        <taxon>Bacteria</taxon>
        <taxon>Pseudomonadati</taxon>
        <taxon>Bacteroidota</taxon>
        <taxon>Sphingobacteriia</taxon>
        <taxon>Sphingobacteriales</taxon>
        <taxon>Sphingobacteriaceae</taxon>
        <taxon>Hufsiella</taxon>
    </lineage>
</organism>
<accession>A0A7K1Y827</accession>
<dbReference type="Proteomes" id="UP000466586">
    <property type="component" value="Unassembled WGS sequence"/>
</dbReference>
<comment type="caution">
    <text evidence="2">The sequence shown here is derived from an EMBL/GenBank/DDBJ whole genome shotgun (WGS) entry which is preliminary data.</text>
</comment>
<evidence type="ECO:0000259" key="1">
    <source>
        <dbReference type="PROSITE" id="PS50987"/>
    </source>
</evidence>
<dbReference type="InterPro" id="IPR001845">
    <property type="entry name" value="HTH_ArsR_DNA-bd_dom"/>
</dbReference>
<evidence type="ECO:0000313" key="2">
    <source>
        <dbReference type="EMBL" id="MXV50735.1"/>
    </source>
</evidence>
<dbReference type="GO" id="GO:0046686">
    <property type="term" value="P:response to cadmium ion"/>
    <property type="evidence" value="ECO:0007669"/>
    <property type="project" value="TreeGrafter"/>
</dbReference>
<dbReference type="AlphaFoldDB" id="A0A7K1Y827"/>
<reference evidence="2 3" key="1">
    <citation type="submission" date="2019-11" db="EMBL/GenBank/DDBJ databases">
        <title>Pedobacter sp. HMF7647 Genome sequencing and assembly.</title>
        <authorList>
            <person name="Kang H."/>
            <person name="Kim H."/>
            <person name="Joh K."/>
        </authorList>
    </citation>
    <scope>NUCLEOTIDE SEQUENCE [LARGE SCALE GENOMIC DNA]</scope>
    <source>
        <strain evidence="2 3">HMF7647</strain>
    </source>
</reference>
<proteinExistence type="predicted"/>
<dbReference type="InterPro" id="IPR036388">
    <property type="entry name" value="WH-like_DNA-bd_sf"/>
</dbReference>
<dbReference type="GO" id="GO:0010288">
    <property type="term" value="P:response to lead ion"/>
    <property type="evidence" value="ECO:0007669"/>
    <property type="project" value="TreeGrafter"/>
</dbReference>
<dbReference type="RefSeq" id="WP_160843926.1">
    <property type="nucleotide sequence ID" value="NZ_WVHT01000003.1"/>
</dbReference>
<dbReference type="EMBL" id="WVHT01000003">
    <property type="protein sequence ID" value="MXV50735.1"/>
    <property type="molecule type" value="Genomic_DNA"/>
</dbReference>
<dbReference type="PROSITE" id="PS50987">
    <property type="entry name" value="HTH_ARSR_2"/>
    <property type="match status" value="1"/>
</dbReference>
<dbReference type="InterPro" id="IPR011991">
    <property type="entry name" value="ArsR-like_HTH"/>
</dbReference>
<dbReference type="GO" id="GO:0032791">
    <property type="term" value="F:lead ion binding"/>
    <property type="evidence" value="ECO:0007669"/>
    <property type="project" value="TreeGrafter"/>
</dbReference>
<dbReference type="PANTHER" id="PTHR39168">
    <property type="entry name" value="TRANSCRIPTIONAL REGULATOR-RELATED"/>
    <property type="match status" value="1"/>
</dbReference>
<protein>
    <submittedName>
        <fullName evidence="2">Helix-turn-helix domain-containing protein</fullName>
    </submittedName>
</protein>
<dbReference type="CDD" id="cd00090">
    <property type="entry name" value="HTH_ARSR"/>
    <property type="match status" value="1"/>
</dbReference>